<dbReference type="InterPro" id="IPR036397">
    <property type="entry name" value="RNaseH_sf"/>
</dbReference>
<dbReference type="Pfam" id="PF00003">
    <property type="entry name" value="7tm_3"/>
    <property type="match status" value="1"/>
</dbReference>
<dbReference type="InterPro" id="IPR000068">
    <property type="entry name" value="GPCR_3_Ca_sens_rcpt-rel"/>
</dbReference>
<comment type="caution">
    <text evidence="8">The sequence shown here is derived from an EMBL/GenBank/DDBJ whole genome shotgun (WGS) entry which is preliminary data.</text>
</comment>
<feature type="domain" description="G-protein coupled receptors family 3 profile" evidence="7">
    <location>
        <begin position="1"/>
        <end position="153"/>
    </location>
</feature>
<dbReference type="Gene3D" id="3.30.420.10">
    <property type="entry name" value="Ribonuclease H-like superfamily/Ribonuclease H"/>
    <property type="match status" value="1"/>
</dbReference>
<keyword evidence="3 6" id="KW-1133">Transmembrane helix</keyword>
<evidence type="ECO:0000256" key="2">
    <source>
        <dbReference type="ARBA" id="ARBA00022692"/>
    </source>
</evidence>
<keyword evidence="2 6" id="KW-0812">Transmembrane</keyword>
<evidence type="ECO:0000313" key="8">
    <source>
        <dbReference type="EMBL" id="CAJ0940693.1"/>
    </source>
</evidence>
<dbReference type="Proteomes" id="UP001176940">
    <property type="component" value="Unassembled WGS sequence"/>
</dbReference>
<organism evidence="8 9">
    <name type="scientific">Ranitomeya imitator</name>
    <name type="common">mimic poison frog</name>
    <dbReference type="NCBI Taxonomy" id="111125"/>
    <lineage>
        <taxon>Eukaryota</taxon>
        <taxon>Metazoa</taxon>
        <taxon>Chordata</taxon>
        <taxon>Craniata</taxon>
        <taxon>Vertebrata</taxon>
        <taxon>Euteleostomi</taxon>
        <taxon>Amphibia</taxon>
        <taxon>Batrachia</taxon>
        <taxon>Anura</taxon>
        <taxon>Neobatrachia</taxon>
        <taxon>Hyloidea</taxon>
        <taxon>Dendrobatidae</taxon>
        <taxon>Dendrobatinae</taxon>
        <taxon>Ranitomeya</taxon>
    </lineage>
</organism>
<dbReference type="PANTHER" id="PTHR24061:SF601">
    <property type="entry name" value="EXTRACELLULAR CALCIUM-SENSING RECEPTOR"/>
    <property type="match status" value="1"/>
</dbReference>
<name>A0ABN9LG02_9NEOB</name>
<evidence type="ECO:0000259" key="7">
    <source>
        <dbReference type="PROSITE" id="PS50259"/>
    </source>
</evidence>
<evidence type="ECO:0000256" key="5">
    <source>
        <dbReference type="ARBA" id="ARBA00023180"/>
    </source>
</evidence>
<feature type="transmembrane region" description="Helical" evidence="6">
    <location>
        <begin position="115"/>
        <end position="139"/>
    </location>
</feature>
<dbReference type="InterPro" id="IPR017978">
    <property type="entry name" value="GPCR_3_C"/>
</dbReference>
<dbReference type="PROSITE" id="PS50259">
    <property type="entry name" value="G_PROTEIN_RECEP_F3_4"/>
    <property type="match status" value="1"/>
</dbReference>
<dbReference type="Pfam" id="PF13358">
    <property type="entry name" value="DDE_3"/>
    <property type="match status" value="1"/>
</dbReference>
<protein>
    <recommendedName>
        <fullName evidence="7">G-protein coupled receptors family 3 profile domain-containing protein</fullName>
    </recommendedName>
</protein>
<dbReference type="InterPro" id="IPR000337">
    <property type="entry name" value="GPCR_3"/>
</dbReference>
<keyword evidence="4 6" id="KW-0472">Membrane</keyword>
<dbReference type="EMBL" id="CAUEEQ010017869">
    <property type="protein sequence ID" value="CAJ0940693.1"/>
    <property type="molecule type" value="Genomic_DNA"/>
</dbReference>
<proteinExistence type="predicted"/>
<keyword evidence="9" id="KW-1185">Reference proteome</keyword>
<feature type="transmembrane region" description="Helical" evidence="6">
    <location>
        <begin position="83"/>
        <end position="103"/>
    </location>
</feature>
<evidence type="ECO:0000313" key="9">
    <source>
        <dbReference type="Proteomes" id="UP001176940"/>
    </source>
</evidence>
<dbReference type="PRINTS" id="PR00248">
    <property type="entry name" value="GPCRMGR"/>
</dbReference>
<dbReference type="InterPro" id="IPR038717">
    <property type="entry name" value="Tc1-like_DDE_dom"/>
</dbReference>
<comment type="subcellular location">
    <subcellularLocation>
        <location evidence="1">Membrane</location>
        <topology evidence="1">Multi-pass membrane protein</topology>
    </subcellularLocation>
</comment>
<feature type="transmembrane region" description="Helical" evidence="6">
    <location>
        <begin position="159"/>
        <end position="176"/>
    </location>
</feature>
<feature type="transmembrane region" description="Helical" evidence="6">
    <location>
        <begin position="5"/>
        <end position="23"/>
    </location>
</feature>
<keyword evidence="5" id="KW-0325">Glycoprotein</keyword>
<sequence>MSYFIIFSCFFIQFIFCIAWLSLTPPFPQYSFQVQSIIIAECNEGSAIAFWTMLGYLFLLATISFVVAFLARRLPDTFNEAQFITFSMMAFLSVWISYIPASLSAQGKYTVAMEIFAILSSSWALILCMFLPKCFILLFRPDKNTRKYLMKSKFVLKNVIPDFFLKVLVYHIVINVRQHIPQRFTVKQHNCMSGIGICTVAATATKFCTVTRLDPESVIDYVVSVVGESLMCCGRVPEYGGCVGEILYAVVGRRDERGVEKEILRGSKVACFKFLRRFVTLGTGKMVKIDGKMDGAKCRAILVENLLESAKDLRLGQRFFFQQDNDPKHKAKSTMEWFTDKRIQVLEWPSQSPDLNPIENLWKELKTAVHKRSPTNLIELELFAKEEWARISVSRCTKQLETYPKRLAAVIAAKGDATKY</sequence>
<evidence type="ECO:0000256" key="1">
    <source>
        <dbReference type="ARBA" id="ARBA00004141"/>
    </source>
</evidence>
<evidence type="ECO:0000256" key="4">
    <source>
        <dbReference type="ARBA" id="ARBA00023136"/>
    </source>
</evidence>
<evidence type="ECO:0000256" key="6">
    <source>
        <dbReference type="SAM" id="Phobius"/>
    </source>
</evidence>
<feature type="transmembrane region" description="Helical" evidence="6">
    <location>
        <begin position="48"/>
        <end position="71"/>
    </location>
</feature>
<accession>A0ABN9LG02</accession>
<dbReference type="PANTHER" id="PTHR24061">
    <property type="entry name" value="CALCIUM-SENSING RECEPTOR-RELATED"/>
    <property type="match status" value="1"/>
</dbReference>
<gene>
    <name evidence="8" type="ORF">RIMI_LOCUS8851549</name>
</gene>
<evidence type="ECO:0000256" key="3">
    <source>
        <dbReference type="ARBA" id="ARBA00022989"/>
    </source>
</evidence>
<reference evidence="8" key="1">
    <citation type="submission" date="2023-07" db="EMBL/GenBank/DDBJ databases">
        <authorList>
            <person name="Stuckert A."/>
        </authorList>
    </citation>
    <scope>NUCLEOTIDE SEQUENCE</scope>
</reference>